<organism evidence="2 3">
    <name type="scientific">Aeromicrobium halocynthiae</name>
    <dbReference type="NCBI Taxonomy" id="560557"/>
    <lineage>
        <taxon>Bacteria</taxon>
        <taxon>Bacillati</taxon>
        <taxon>Actinomycetota</taxon>
        <taxon>Actinomycetes</taxon>
        <taxon>Propionibacteriales</taxon>
        <taxon>Nocardioidaceae</taxon>
        <taxon>Aeromicrobium</taxon>
    </lineage>
</organism>
<evidence type="ECO:0000313" key="2">
    <source>
        <dbReference type="EMBL" id="GAA2078544.1"/>
    </source>
</evidence>
<dbReference type="Pfam" id="PF13302">
    <property type="entry name" value="Acetyltransf_3"/>
    <property type="match status" value="1"/>
</dbReference>
<protein>
    <submittedName>
        <fullName evidence="2">GNAT family protein</fullName>
    </submittedName>
</protein>
<sequence length="196" mass="22451">MAERGPWGEQPALEGGHVRLEPVAHAHAPGLLAAADDDAVFEHLSVARSLDLDDADALVERYLRMPLWAWAQIDVESGEVAGFTTSYDMDEDLRTVAIGHTWLARRHWRTPLNTEAKLLLLGHAFDALDCVRVVWHTDVRNERSQRAITRLGADREGLMRKHKRRRDGSWRDTVQFAMTDDDWPSARERLESRLRR</sequence>
<gene>
    <name evidence="2" type="ORF">GCM10009821_18020</name>
</gene>
<name>A0ABP5HLQ3_9ACTN</name>
<dbReference type="EMBL" id="BAAAPY010000005">
    <property type="protein sequence ID" value="GAA2078544.1"/>
    <property type="molecule type" value="Genomic_DNA"/>
</dbReference>
<dbReference type="PROSITE" id="PS51186">
    <property type="entry name" value="GNAT"/>
    <property type="match status" value="1"/>
</dbReference>
<dbReference type="PANTHER" id="PTHR43610">
    <property type="entry name" value="BLL6696 PROTEIN"/>
    <property type="match status" value="1"/>
</dbReference>
<feature type="domain" description="N-acetyltransferase" evidence="1">
    <location>
        <begin position="18"/>
        <end position="175"/>
    </location>
</feature>
<dbReference type="InterPro" id="IPR000182">
    <property type="entry name" value="GNAT_dom"/>
</dbReference>
<evidence type="ECO:0000259" key="1">
    <source>
        <dbReference type="PROSITE" id="PS51186"/>
    </source>
</evidence>
<proteinExistence type="predicted"/>
<dbReference type="Proteomes" id="UP001501480">
    <property type="component" value="Unassembled WGS sequence"/>
</dbReference>
<evidence type="ECO:0000313" key="3">
    <source>
        <dbReference type="Proteomes" id="UP001501480"/>
    </source>
</evidence>
<dbReference type="InterPro" id="IPR016181">
    <property type="entry name" value="Acyl_CoA_acyltransferase"/>
</dbReference>
<comment type="caution">
    <text evidence="2">The sequence shown here is derived from an EMBL/GenBank/DDBJ whole genome shotgun (WGS) entry which is preliminary data.</text>
</comment>
<dbReference type="Gene3D" id="3.40.630.30">
    <property type="match status" value="1"/>
</dbReference>
<accession>A0ABP5HLQ3</accession>
<dbReference type="PANTHER" id="PTHR43610:SF1">
    <property type="entry name" value="N-ACETYLTRANSFERASE DOMAIN-CONTAINING PROTEIN"/>
    <property type="match status" value="1"/>
</dbReference>
<dbReference type="SUPFAM" id="SSF55729">
    <property type="entry name" value="Acyl-CoA N-acyltransferases (Nat)"/>
    <property type="match status" value="1"/>
</dbReference>
<reference evidence="3" key="1">
    <citation type="journal article" date="2019" name="Int. J. Syst. Evol. Microbiol.">
        <title>The Global Catalogue of Microorganisms (GCM) 10K type strain sequencing project: providing services to taxonomists for standard genome sequencing and annotation.</title>
        <authorList>
            <consortium name="The Broad Institute Genomics Platform"/>
            <consortium name="The Broad Institute Genome Sequencing Center for Infectious Disease"/>
            <person name="Wu L."/>
            <person name="Ma J."/>
        </authorList>
    </citation>
    <scope>NUCLEOTIDE SEQUENCE [LARGE SCALE GENOMIC DNA]</scope>
    <source>
        <strain evidence="3">JCM 15749</strain>
    </source>
</reference>
<dbReference type="RefSeq" id="WP_344327180.1">
    <property type="nucleotide sequence ID" value="NZ_BAAAPY010000005.1"/>
</dbReference>
<keyword evidence="3" id="KW-1185">Reference proteome</keyword>